<keyword evidence="1" id="KW-0378">Hydrolase</keyword>
<dbReference type="CDD" id="cd01014">
    <property type="entry name" value="nicotinamidase_related"/>
    <property type="match status" value="1"/>
</dbReference>
<dbReference type="Proteomes" id="UP000028933">
    <property type="component" value="Chromosome"/>
</dbReference>
<dbReference type="EMBL" id="CP007547">
    <property type="protein sequence ID" value="AIL45163.1"/>
    <property type="molecule type" value="Genomic_DNA"/>
</dbReference>
<dbReference type="PANTHER" id="PTHR43540">
    <property type="entry name" value="PEROXYUREIDOACRYLATE/UREIDOACRYLATE AMIDOHYDROLASE-RELATED"/>
    <property type="match status" value="1"/>
</dbReference>
<dbReference type="GO" id="GO:0016787">
    <property type="term" value="F:hydrolase activity"/>
    <property type="evidence" value="ECO:0007669"/>
    <property type="project" value="UniProtKB-KW"/>
</dbReference>
<dbReference type="InterPro" id="IPR050272">
    <property type="entry name" value="Isochorismatase-like_hydrls"/>
</dbReference>
<gene>
    <name evidence="3" type="ORF">BD94_1388</name>
</gene>
<reference evidence="3" key="1">
    <citation type="journal article" date="2013" name="Lancet">
        <title>First case of E anophelis outbreak in an intensive-care unit.</title>
        <authorList>
            <person name="Teo J."/>
            <person name="Tan S.Y."/>
            <person name="Tay M."/>
            <person name="Ding Y."/>
            <person name="Kjelleberg S."/>
            <person name="Givskov M."/>
            <person name="Lin R.T."/>
            <person name="Yang L."/>
        </authorList>
    </citation>
    <scope>NUCLEOTIDE SEQUENCE [LARGE SCALE GENOMIC DNA]</scope>
    <source>
        <strain evidence="3">NUHP1</strain>
    </source>
</reference>
<dbReference type="Gene3D" id="3.40.50.850">
    <property type="entry name" value="Isochorismatase-like"/>
    <property type="match status" value="1"/>
</dbReference>
<dbReference type="eggNOG" id="COG1335">
    <property type="taxonomic scope" value="Bacteria"/>
</dbReference>
<dbReference type="KEGG" id="eao:BD94_1388"/>
<dbReference type="InterPro" id="IPR036380">
    <property type="entry name" value="Isochorismatase-like_sf"/>
</dbReference>
<dbReference type="GeneID" id="56686428"/>
<evidence type="ECO:0000313" key="3">
    <source>
        <dbReference type="EMBL" id="AIL45163.1"/>
    </source>
</evidence>
<reference evidence="3" key="2">
    <citation type="journal article" date="2015" name="Genome Biol. Evol.">
        <title>Complete Genome Sequence and Transcriptomic Analysis of the Novel Pathogen Elizabethkingia anophelis in Response to Oxidative Stress.</title>
        <authorList>
            <person name="Li Y."/>
            <person name="Liu Y."/>
            <person name="Chew S.C."/>
            <person name="Tay M."/>
            <person name="Salido M.M."/>
            <person name="Teo J."/>
            <person name="Lauro F.M."/>
            <person name="Givskov M."/>
            <person name="Yang L."/>
        </authorList>
    </citation>
    <scope>NUCLEOTIDE SEQUENCE</scope>
    <source>
        <strain evidence="3">NUHP1</strain>
    </source>
</reference>
<sequence length="188" mass="21233">MKLREKKPALILIDIQKGFLDEDYWGGNRNNKNAEEIAGTILNKWRELSLPIFHIRHSSANPDSKLHETNSGFEFNEYVLPLDNEPIITKNVNSAFIGTDLKERLDSERINTLVIVGITTNHCVSTTTRMAGNYGYETYLISDATAAFDRVGINGEKYDSEIIHLTALANLNDEFATVWSSEKLLNDL</sequence>
<dbReference type="RefSeq" id="WP_009085138.1">
    <property type="nucleotide sequence ID" value="NZ_CP007547.1"/>
</dbReference>
<evidence type="ECO:0000313" key="4">
    <source>
        <dbReference type="Proteomes" id="UP000028933"/>
    </source>
</evidence>
<evidence type="ECO:0000259" key="2">
    <source>
        <dbReference type="Pfam" id="PF00857"/>
    </source>
</evidence>
<accession>A0A077EF27</accession>
<dbReference type="Pfam" id="PF00857">
    <property type="entry name" value="Isochorismatase"/>
    <property type="match status" value="1"/>
</dbReference>
<dbReference type="STRING" id="1338011.BD94_1388"/>
<protein>
    <submittedName>
        <fullName evidence="3">Isochorismatase</fullName>
    </submittedName>
</protein>
<evidence type="ECO:0000256" key="1">
    <source>
        <dbReference type="ARBA" id="ARBA00022801"/>
    </source>
</evidence>
<feature type="domain" description="Isochorismatase-like" evidence="2">
    <location>
        <begin position="9"/>
        <end position="182"/>
    </location>
</feature>
<dbReference type="PANTHER" id="PTHR43540:SF1">
    <property type="entry name" value="ISOCHORISMATASE HYDROLASE"/>
    <property type="match status" value="1"/>
</dbReference>
<organism evidence="3 4">
    <name type="scientific">Elizabethkingia anophelis NUHP1</name>
    <dbReference type="NCBI Taxonomy" id="1338011"/>
    <lineage>
        <taxon>Bacteria</taxon>
        <taxon>Pseudomonadati</taxon>
        <taxon>Bacteroidota</taxon>
        <taxon>Flavobacteriia</taxon>
        <taxon>Flavobacteriales</taxon>
        <taxon>Weeksellaceae</taxon>
        <taxon>Elizabethkingia</taxon>
    </lineage>
</organism>
<dbReference type="InterPro" id="IPR000868">
    <property type="entry name" value="Isochorismatase-like_dom"/>
</dbReference>
<name>A0A077EF27_9FLAO</name>
<dbReference type="SUPFAM" id="SSF52499">
    <property type="entry name" value="Isochorismatase-like hydrolases"/>
    <property type="match status" value="1"/>
</dbReference>
<dbReference type="HOGENOM" id="CLU_068979_5_2_10"/>
<dbReference type="AlphaFoldDB" id="A0A077EF27"/>
<proteinExistence type="predicted"/>